<gene>
    <name evidence="1" type="ORF">SMRZ_LOCUS2371</name>
</gene>
<dbReference type="Proteomes" id="UP000277204">
    <property type="component" value="Unassembled WGS sequence"/>
</dbReference>
<sequence>MVVKGSQQEILDPCFVLLGTRQQGVPVVLRGLVLPDLQQTQRTALDAYTTFLEGLKEPSSHATAISKLTSSAAAATTSLRSSISHSHETRFGSLTSEINRHVTSQIIEDNIDHRNNKITTSGTSIYWRRMSRVADNVTWNLRLLTGQTELMTLLLNESNEWIKQAKESSQSTGLLIQSNLTHLNDLHNSPIYSDKDQLTNELSIEIPLINKTINQDNLIKNHSISLRTINDQMSTLMNNNTTILNNSLSPLLENSHLNQSNFNLNETNLIQSNIVKNFNSSYKINTDIKQKSILSSNESTTTTTTTTPTATTTMMMSSSIITTITTNPSSSSTTTNTHTTHFNNIINSSINNVTTTTTTAMTKTLPTYSNSSSGNLSKIKNRFNQAWKR</sequence>
<protein>
    <submittedName>
        <fullName evidence="1">Uncharacterized protein</fullName>
    </submittedName>
</protein>
<evidence type="ECO:0000313" key="1">
    <source>
        <dbReference type="EMBL" id="VDO54710.1"/>
    </source>
</evidence>
<name>A0A183LEZ6_9TREM</name>
<reference evidence="1 2" key="1">
    <citation type="submission" date="2018-11" db="EMBL/GenBank/DDBJ databases">
        <authorList>
            <consortium name="Pathogen Informatics"/>
        </authorList>
    </citation>
    <scope>NUCLEOTIDE SEQUENCE [LARGE SCALE GENOMIC DNA]</scope>
    <source>
        <strain evidence="1 2">Zambia</strain>
    </source>
</reference>
<keyword evidence="2" id="KW-1185">Reference proteome</keyword>
<evidence type="ECO:0000313" key="2">
    <source>
        <dbReference type="Proteomes" id="UP000277204"/>
    </source>
</evidence>
<organism evidence="1 2">
    <name type="scientific">Schistosoma margrebowiei</name>
    <dbReference type="NCBI Taxonomy" id="48269"/>
    <lineage>
        <taxon>Eukaryota</taxon>
        <taxon>Metazoa</taxon>
        <taxon>Spiralia</taxon>
        <taxon>Lophotrochozoa</taxon>
        <taxon>Platyhelminthes</taxon>
        <taxon>Trematoda</taxon>
        <taxon>Digenea</taxon>
        <taxon>Strigeidida</taxon>
        <taxon>Schistosomatoidea</taxon>
        <taxon>Schistosomatidae</taxon>
        <taxon>Schistosoma</taxon>
    </lineage>
</organism>
<proteinExistence type="predicted"/>
<dbReference type="STRING" id="48269.A0A183LEZ6"/>
<accession>A0A183LEZ6</accession>
<dbReference type="EMBL" id="UZAI01000594">
    <property type="protein sequence ID" value="VDO54710.1"/>
    <property type="molecule type" value="Genomic_DNA"/>
</dbReference>
<dbReference type="AlphaFoldDB" id="A0A183LEZ6"/>